<evidence type="ECO:0000313" key="1">
    <source>
        <dbReference type="EMBL" id="PMF17180.1"/>
    </source>
</evidence>
<gene>
    <name evidence="1" type="ORF">BCV19_19245</name>
</gene>
<dbReference type="AlphaFoldDB" id="A0A2N7C885"/>
<comment type="caution">
    <text evidence="1">The sequence shown here is derived from an EMBL/GenBank/DDBJ whole genome shotgun (WGS) entry which is preliminary data.</text>
</comment>
<dbReference type="EMBL" id="MCSW01000227">
    <property type="protein sequence ID" value="PMF17180.1"/>
    <property type="molecule type" value="Genomic_DNA"/>
</dbReference>
<reference evidence="2" key="1">
    <citation type="submission" date="2016-07" db="EMBL/GenBank/DDBJ databases">
        <title>Nontailed viruses are major unrecognized killers of bacteria in the ocean.</title>
        <authorList>
            <person name="Kauffman K."/>
            <person name="Hussain F."/>
            <person name="Yang J."/>
            <person name="Arevalo P."/>
            <person name="Brown J."/>
            <person name="Cutler M."/>
            <person name="Kelly L."/>
            <person name="Polz M.F."/>
        </authorList>
    </citation>
    <scope>NUCLEOTIDE SEQUENCE [LARGE SCALE GENOMIC DNA]</scope>
    <source>
        <strain evidence="2">10N.286.54.F3</strain>
    </source>
</reference>
<sequence>MIFGESNSRYLAEKLCINVSEFEEDLNRRFGSQAICLDVLVSFLLQDEARDKFPGLDVMNQCYEGNDMKERAFNHIRASFAVDERLEDYLHEIMCYFQWYFCGGLVELFKHRQAENQGPRVYLTQRIVSDEIIVSNLPPIVTAYRGMSVGESQSGAFGMSWTLSREKAEDFAFTTYNDEPRGVVVSTTIDRDSILYFAPSDSEREVVVANNSLTDGSVVST</sequence>
<accession>A0A2N7C885</accession>
<name>A0A2N7C885_VIBSP</name>
<dbReference type="Proteomes" id="UP000235405">
    <property type="component" value="Unassembled WGS sequence"/>
</dbReference>
<evidence type="ECO:0000313" key="2">
    <source>
        <dbReference type="Proteomes" id="UP000235405"/>
    </source>
</evidence>
<proteinExistence type="predicted"/>
<dbReference type="RefSeq" id="WP_102483409.1">
    <property type="nucleotide sequence ID" value="NZ_MCSW01000227.1"/>
</dbReference>
<organism evidence="1 2">
    <name type="scientific">Vibrio splendidus</name>
    <dbReference type="NCBI Taxonomy" id="29497"/>
    <lineage>
        <taxon>Bacteria</taxon>
        <taxon>Pseudomonadati</taxon>
        <taxon>Pseudomonadota</taxon>
        <taxon>Gammaproteobacteria</taxon>
        <taxon>Vibrionales</taxon>
        <taxon>Vibrionaceae</taxon>
        <taxon>Vibrio</taxon>
    </lineage>
</organism>
<protein>
    <submittedName>
        <fullName evidence="1">Uncharacterized protein</fullName>
    </submittedName>
</protein>